<keyword evidence="3" id="KW-1185">Reference proteome</keyword>
<dbReference type="RefSeq" id="WP_198475241.1">
    <property type="nucleotide sequence ID" value="NZ_JADGMQ010000002.1"/>
</dbReference>
<gene>
    <name evidence="2" type="ORF">IOD40_05865</name>
</gene>
<dbReference type="InterPro" id="IPR010982">
    <property type="entry name" value="Lambda_DNA-bd_dom_sf"/>
</dbReference>
<accession>A0ABS0SA77</accession>
<evidence type="ECO:0000259" key="1">
    <source>
        <dbReference type="PROSITE" id="PS50943"/>
    </source>
</evidence>
<organism evidence="2 3">
    <name type="scientific">Aquamicrobium zhengzhouense</name>
    <dbReference type="NCBI Taxonomy" id="2781738"/>
    <lineage>
        <taxon>Bacteria</taxon>
        <taxon>Pseudomonadati</taxon>
        <taxon>Pseudomonadota</taxon>
        <taxon>Alphaproteobacteria</taxon>
        <taxon>Hyphomicrobiales</taxon>
        <taxon>Phyllobacteriaceae</taxon>
        <taxon>Aquamicrobium</taxon>
    </lineage>
</organism>
<evidence type="ECO:0000313" key="2">
    <source>
        <dbReference type="EMBL" id="MBI1620188.1"/>
    </source>
</evidence>
<name>A0ABS0SA77_9HYPH</name>
<proteinExistence type="predicted"/>
<evidence type="ECO:0000313" key="3">
    <source>
        <dbReference type="Proteomes" id="UP000601789"/>
    </source>
</evidence>
<dbReference type="EMBL" id="JADGMQ010000002">
    <property type="protein sequence ID" value="MBI1620188.1"/>
    <property type="molecule type" value="Genomic_DNA"/>
</dbReference>
<dbReference type="Pfam" id="PF01381">
    <property type="entry name" value="HTH_3"/>
    <property type="match status" value="1"/>
</dbReference>
<reference evidence="2 3" key="1">
    <citation type="submission" date="2020-10" db="EMBL/GenBank/DDBJ databases">
        <title>Aquamicrobium zhengzhouensis sp. nov., a exopolysaccharide producing bacterium isolated from farmland soil.</title>
        <authorList>
            <person name="Wang X."/>
        </authorList>
    </citation>
    <scope>NUCLEOTIDE SEQUENCE [LARGE SCALE GENOMIC DNA]</scope>
    <source>
        <strain evidence="3">cd-1</strain>
    </source>
</reference>
<dbReference type="InterPro" id="IPR001387">
    <property type="entry name" value="Cro/C1-type_HTH"/>
</dbReference>
<protein>
    <submittedName>
        <fullName evidence="2">Helix-turn-helix transcriptional regulator</fullName>
    </submittedName>
</protein>
<dbReference type="CDD" id="cd00093">
    <property type="entry name" value="HTH_XRE"/>
    <property type="match status" value="1"/>
</dbReference>
<dbReference type="Gene3D" id="1.10.260.40">
    <property type="entry name" value="lambda repressor-like DNA-binding domains"/>
    <property type="match status" value="1"/>
</dbReference>
<dbReference type="Proteomes" id="UP000601789">
    <property type="component" value="Unassembled WGS sequence"/>
</dbReference>
<sequence length="89" mass="10361">MARGRTSADLRDVVRTENRAEVGRWLSQQREAAGLTQRELAEKVGSLYFTYISQIEHGQGRIIPERWELWANTLNIHPRVFAMKMLEGY</sequence>
<dbReference type="SUPFAM" id="SSF47413">
    <property type="entry name" value="lambda repressor-like DNA-binding domains"/>
    <property type="match status" value="1"/>
</dbReference>
<dbReference type="PROSITE" id="PS50943">
    <property type="entry name" value="HTH_CROC1"/>
    <property type="match status" value="1"/>
</dbReference>
<dbReference type="SMART" id="SM00530">
    <property type="entry name" value="HTH_XRE"/>
    <property type="match status" value="1"/>
</dbReference>
<feature type="domain" description="HTH cro/C1-type" evidence="1">
    <location>
        <begin position="26"/>
        <end position="81"/>
    </location>
</feature>
<comment type="caution">
    <text evidence="2">The sequence shown here is derived from an EMBL/GenBank/DDBJ whole genome shotgun (WGS) entry which is preliminary data.</text>
</comment>